<dbReference type="InterPro" id="IPR036849">
    <property type="entry name" value="Enolase-like_C_sf"/>
</dbReference>
<evidence type="ECO:0000313" key="3">
    <source>
        <dbReference type="EMBL" id="EET89961.1"/>
    </source>
</evidence>
<name>C7DH59_MICA2</name>
<accession>C7DH59</accession>
<dbReference type="AlphaFoldDB" id="C7DH59"/>
<protein>
    <submittedName>
        <fullName evidence="3">Mandelate racemase/muconate lactonizing protein</fullName>
    </submittedName>
</protein>
<dbReference type="Pfam" id="PF13378">
    <property type="entry name" value="MR_MLE_C"/>
    <property type="match status" value="1"/>
</dbReference>
<dbReference type="InterPro" id="IPR029065">
    <property type="entry name" value="Enolase_C-like"/>
</dbReference>
<feature type="domain" description="Mandelate racemase/muconate lactonizing enzyme C-terminal" evidence="2">
    <location>
        <begin position="141"/>
        <end position="245"/>
    </location>
</feature>
<dbReference type="SFLD" id="SFLDS00001">
    <property type="entry name" value="Enolase"/>
    <property type="match status" value="1"/>
</dbReference>
<dbReference type="PANTHER" id="PTHR48080">
    <property type="entry name" value="D-GALACTONATE DEHYDRATASE-RELATED"/>
    <property type="match status" value="1"/>
</dbReference>
<sequence>MSLIKDIEIIELGDVEKEDSSPWSSTVVLIRMVTSDGFVGYGEAPTTMMTRGVYEQAKEVARVFKGKEVEEVRKNCLEVYKHSFYLPVSMETSSALSAFEIASWDIIGKIHSMPAYEAFGGRCRDSIRAYANGWYSNCVTPADFLKKARTAVKMGFTALKFDPFGDAFDYIDERRMAIAVEIVGTLKEALPKVDLLIECHGRFSANSAIRAEKKLREFRPMFMEEPVHPDQFEGLLRFRSMSRTAVALGERVLDSSLFLNYLKNDAVDIIQPDVTNVGGMIQARNSAELAAAFGVEVAYHNAFGPIQTATTLNLDYAIPNFLIQESFEAFWPRWKKDLVASGYSLEKGFLRLDKGRPGLGIKINERVLEKQKISLMEPFNPDAPGWTVGGTFVHGR</sequence>
<dbReference type="CDD" id="cd03316">
    <property type="entry name" value="MR_like"/>
    <property type="match status" value="1"/>
</dbReference>
<dbReference type="SUPFAM" id="SSF54826">
    <property type="entry name" value="Enolase N-terminal domain-like"/>
    <property type="match status" value="1"/>
</dbReference>
<proteinExistence type="predicted"/>
<dbReference type="SFLD" id="SFLDG00179">
    <property type="entry name" value="mandelate_racemase"/>
    <property type="match status" value="1"/>
</dbReference>
<dbReference type="InterPro" id="IPR013341">
    <property type="entry name" value="Mandelate_racemase_N_dom"/>
</dbReference>
<reference evidence="3 4" key="1">
    <citation type="journal article" date="2009" name="Genome Biol.">
        <title>Community-wide analysis of microbial genome sequence signatures.</title>
        <authorList>
            <person name="Dick G.J."/>
            <person name="Andersson A.F."/>
            <person name="Baker B.J."/>
            <person name="Simmons S.L."/>
            <person name="Thomas B.C."/>
            <person name="Yelton A.P."/>
            <person name="Banfield J.F."/>
        </authorList>
    </citation>
    <scope>NUCLEOTIDE SEQUENCE [LARGE SCALE GENOMIC DNA]</scope>
    <source>
        <strain evidence="3">ARMAN-2</strain>
    </source>
</reference>
<dbReference type="InterPro" id="IPR013342">
    <property type="entry name" value="Mandelate_racemase_C"/>
</dbReference>
<dbReference type="PANTHER" id="PTHR48080:SF2">
    <property type="entry name" value="D-GALACTONATE DEHYDRATASE"/>
    <property type="match status" value="1"/>
</dbReference>
<organism evidence="3 4">
    <name type="scientific">Candidatus Micrarchaeum acidiphilum ARMAN-2</name>
    <dbReference type="NCBI Taxonomy" id="425595"/>
    <lineage>
        <taxon>Archaea</taxon>
        <taxon>Candidatus Micrarchaeota</taxon>
        <taxon>Candidatus Micrarchaeia</taxon>
        <taxon>Candidatus Micrarchaeales</taxon>
        <taxon>Candidatus Micrarchaeaceae</taxon>
        <taxon>Candidatus Micrarchaeum</taxon>
    </lineage>
</organism>
<reference evidence="3 4" key="2">
    <citation type="journal article" date="2010" name="Proc. Natl. Acad. Sci. U.S.A.">
        <title>Enigmatic, ultrasmall, uncultivated Archaea.</title>
        <authorList>
            <person name="Baker B.J."/>
            <person name="Comolli L.R."/>
            <person name="Dick G.J."/>
            <person name="Hauser L.J."/>
            <person name="Hyatt D."/>
            <person name="Dill B.D."/>
            <person name="Land M.L."/>
            <person name="Verberkmoes N.C."/>
            <person name="Hettich R.L."/>
            <person name="Banfield J.F."/>
        </authorList>
    </citation>
    <scope>NUCLEOTIDE SEQUENCE [LARGE SCALE GENOMIC DNA]</scope>
    <source>
        <strain evidence="3">ARMAN-2</strain>
    </source>
</reference>
<dbReference type="Gene3D" id="3.20.20.120">
    <property type="entry name" value="Enolase-like C-terminal domain"/>
    <property type="match status" value="1"/>
</dbReference>
<dbReference type="EMBL" id="GG697240">
    <property type="protein sequence ID" value="EET89961.1"/>
    <property type="molecule type" value="Genomic_DNA"/>
</dbReference>
<dbReference type="SMART" id="SM00922">
    <property type="entry name" value="MR_MLE"/>
    <property type="match status" value="1"/>
</dbReference>
<gene>
    <name evidence="3" type="ORF">UNLARM2_0405</name>
</gene>
<evidence type="ECO:0000259" key="2">
    <source>
        <dbReference type="SMART" id="SM00922"/>
    </source>
</evidence>
<evidence type="ECO:0000256" key="1">
    <source>
        <dbReference type="ARBA" id="ARBA00023239"/>
    </source>
</evidence>
<dbReference type="InterPro" id="IPR029017">
    <property type="entry name" value="Enolase-like_N"/>
</dbReference>
<evidence type="ECO:0000313" key="4">
    <source>
        <dbReference type="Proteomes" id="UP000332487"/>
    </source>
</evidence>
<dbReference type="Pfam" id="PF02746">
    <property type="entry name" value="MR_MLE_N"/>
    <property type="match status" value="1"/>
</dbReference>
<dbReference type="Gene3D" id="3.30.390.10">
    <property type="entry name" value="Enolase-like, N-terminal domain"/>
    <property type="match status" value="1"/>
</dbReference>
<dbReference type="GO" id="GO:0016829">
    <property type="term" value="F:lyase activity"/>
    <property type="evidence" value="ECO:0007669"/>
    <property type="project" value="UniProtKB-KW"/>
</dbReference>
<dbReference type="InterPro" id="IPR034593">
    <property type="entry name" value="DgoD-like"/>
</dbReference>
<keyword evidence="1" id="KW-0456">Lyase</keyword>
<keyword evidence="4" id="KW-1185">Reference proteome</keyword>
<dbReference type="Proteomes" id="UP000332487">
    <property type="component" value="Unassembled WGS sequence"/>
</dbReference>
<dbReference type="SUPFAM" id="SSF51604">
    <property type="entry name" value="Enolase C-terminal domain-like"/>
    <property type="match status" value="1"/>
</dbReference>